<evidence type="ECO:0000313" key="9">
    <source>
        <dbReference type="Proteomes" id="UP000234849"/>
    </source>
</evidence>
<dbReference type="InterPro" id="IPR006059">
    <property type="entry name" value="SBP"/>
</dbReference>
<dbReference type="PROSITE" id="PS51257">
    <property type="entry name" value="PROKAR_LIPOPROTEIN"/>
    <property type="match status" value="1"/>
</dbReference>
<dbReference type="InterPro" id="IPR050490">
    <property type="entry name" value="Bact_solute-bd_prot1"/>
</dbReference>
<dbReference type="AlphaFoldDB" id="A0A2N5NIX5"/>
<reference evidence="8 9" key="1">
    <citation type="journal article" date="2017" name="Genome Med.">
        <title>A novel Ruminococcus gnavus clade enriched in inflammatory bowel disease patients.</title>
        <authorList>
            <person name="Hall A.B."/>
            <person name="Yassour M."/>
            <person name="Sauk J."/>
            <person name="Garner A."/>
            <person name="Jiang X."/>
            <person name="Arthur T."/>
            <person name="Lagoudas G.K."/>
            <person name="Vatanen T."/>
            <person name="Fornelos N."/>
            <person name="Wilson R."/>
            <person name="Bertha M."/>
            <person name="Cohen M."/>
            <person name="Garber J."/>
            <person name="Khalili H."/>
            <person name="Gevers D."/>
            <person name="Ananthakrishnan A.N."/>
            <person name="Kugathasan S."/>
            <person name="Lander E.S."/>
            <person name="Blainey P."/>
            <person name="Vlamakis H."/>
            <person name="Xavier R.J."/>
            <person name="Huttenhower C."/>
        </authorList>
    </citation>
    <scope>NUCLEOTIDE SEQUENCE [LARGE SCALE GENOMIC DNA]</scope>
    <source>
        <strain evidence="6 9">RJX1118</strain>
        <strain evidence="7 8">RJX1128</strain>
    </source>
</reference>
<comment type="similarity">
    <text evidence="2">Belongs to the bacterial solute-binding protein 1 family.</text>
</comment>
<dbReference type="PANTHER" id="PTHR43649:SF31">
    <property type="entry name" value="SN-GLYCEROL-3-PHOSPHATE-BINDING PERIPLASMIC PROTEIN UGPB"/>
    <property type="match status" value="1"/>
</dbReference>
<dbReference type="Pfam" id="PF13416">
    <property type="entry name" value="SBP_bac_8"/>
    <property type="match status" value="1"/>
</dbReference>
<evidence type="ECO:0000256" key="3">
    <source>
        <dbReference type="ARBA" id="ARBA00022448"/>
    </source>
</evidence>
<dbReference type="CDD" id="cd14748">
    <property type="entry name" value="PBP2_UgpB"/>
    <property type="match status" value="1"/>
</dbReference>
<feature type="chain" id="PRO_5014562899" evidence="5">
    <location>
        <begin position="29"/>
        <end position="433"/>
    </location>
</feature>
<accession>A0A2N5NIX5</accession>
<gene>
    <name evidence="6" type="ORF">CDL18_06440</name>
    <name evidence="7" type="ORF">CDL20_10610</name>
</gene>
<keyword evidence="4 5" id="KW-0732">Signal</keyword>
<evidence type="ECO:0000313" key="8">
    <source>
        <dbReference type="Proteomes" id="UP000234840"/>
    </source>
</evidence>
<organism evidence="6 9">
    <name type="scientific">Mediterraneibacter gnavus</name>
    <name type="common">Ruminococcus gnavus</name>
    <dbReference type="NCBI Taxonomy" id="33038"/>
    <lineage>
        <taxon>Bacteria</taxon>
        <taxon>Bacillati</taxon>
        <taxon>Bacillota</taxon>
        <taxon>Clostridia</taxon>
        <taxon>Lachnospirales</taxon>
        <taxon>Lachnospiraceae</taxon>
        <taxon>Mediterraneibacter</taxon>
    </lineage>
</organism>
<dbReference type="Gene3D" id="3.40.190.10">
    <property type="entry name" value="Periplasmic binding protein-like II"/>
    <property type="match status" value="1"/>
</dbReference>
<evidence type="ECO:0000313" key="6">
    <source>
        <dbReference type="EMBL" id="PLT55815.1"/>
    </source>
</evidence>
<protein>
    <submittedName>
        <fullName evidence="6">ABC transporter substrate-binding protein</fullName>
    </submittedName>
</protein>
<evidence type="ECO:0000256" key="2">
    <source>
        <dbReference type="ARBA" id="ARBA00008520"/>
    </source>
</evidence>
<name>A0A2N5NIX5_MEDGN</name>
<comment type="subcellular location">
    <subcellularLocation>
        <location evidence="1">Cell envelope</location>
    </subcellularLocation>
</comment>
<dbReference type="PANTHER" id="PTHR43649">
    <property type="entry name" value="ARABINOSE-BINDING PROTEIN-RELATED"/>
    <property type="match status" value="1"/>
</dbReference>
<evidence type="ECO:0000313" key="7">
    <source>
        <dbReference type="EMBL" id="PLT84992.1"/>
    </source>
</evidence>
<dbReference type="Proteomes" id="UP000234840">
    <property type="component" value="Unassembled WGS sequence"/>
</dbReference>
<dbReference type="SUPFAM" id="SSF53850">
    <property type="entry name" value="Periplasmic binding protein-like II"/>
    <property type="match status" value="1"/>
</dbReference>
<evidence type="ECO:0000256" key="1">
    <source>
        <dbReference type="ARBA" id="ARBA00004196"/>
    </source>
</evidence>
<dbReference type="Proteomes" id="UP000234849">
    <property type="component" value="Unassembled WGS sequence"/>
</dbReference>
<proteinExistence type="inferred from homology"/>
<feature type="signal peptide" evidence="5">
    <location>
        <begin position="1"/>
        <end position="28"/>
    </location>
</feature>
<dbReference type="RefSeq" id="WP_101879467.1">
    <property type="nucleotide sequence ID" value="NZ_CACRUK010000024.1"/>
</dbReference>
<dbReference type="EMBL" id="NIHM01000007">
    <property type="protein sequence ID" value="PLT55815.1"/>
    <property type="molecule type" value="Genomic_DNA"/>
</dbReference>
<dbReference type="GO" id="GO:0030313">
    <property type="term" value="C:cell envelope"/>
    <property type="evidence" value="ECO:0007669"/>
    <property type="project" value="UniProtKB-SubCell"/>
</dbReference>
<evidence type="ECO:0000256" key="5">
    <source>
        <dbReference type="SAM" id="SignalP"/>
    </source>
</evidence>
<comment type="caution">
    <text evidence="6">The sequence shown here is derived from an EMBL/GenBank/DDBJ whole genome shotgun (WGS) entry which is preliminary data.</text>
</comment>
<evidence type="ECO:0000256" key="4">
    <source>
        <dbReference type="ARBA" id="ARBA00022729"/>
    </source>
</evidence>
<dbReference type="EMBL" id="NIHW01000027">
    <property type="protein sequence ID" value="PLT84992.1"/>
    <property type="molecule type" value="Genomic_DNA"/>
</dbReference>
<sequence>MKKRIVSALLVCVLGMSLVTGCGNNAKAAETTKTADGKIQLDLWYSGGKTAVNVFQDIVDAFNESQDKYEVKTTTQADYTETYEKLQAGIAGKKAPDMALLDTDKSRNLSEKNLVADINDYVEKDDSFEKDDYLPVFYEQGEDENGKLFALPAYGTTQVMYYNKAAFEKAGIDPVTIKTWQDLAAAAEKMTASDGSFVGWEPMWGSGNLIDAALSNGASLLSEDGKKVMINSDEWVEVWESFRTWIHDDKIMKVNSGGQGWEYWYTTIDDVLQNKAGGYTGSSGDQADLDFSIVGAMEQPGFNDNSSAPTADALQLVMLQNSSDEEKEGVYEFMKYFTTPENQAKWSMGTGYVAVRESTQEVEEFKSYAEENPQALVPLQQASHGTPALQDPTGGKILDALSIAADKVELENVPAQEALDEAQKTAQEALDAL</sequence>
<keyword evidence="3" id="KW-0813">Transport</keyword>